<dbReference type="InterPro" id="IPR012340">
    <property type="entry name" value="NA-bd_OB-fold"/>
</dbReference>
<keyword evidence="1 2" id="KW-0238">DNA-binding</keyword>
<dbReference type="InterPro" id="IPR011344">
    <property type="entry name" value="ssDNA-bd"/>
</dbReference>
<evidence type="ECO:0000256" key="2">
    <source>
        <dbReference type="HAMAP-Rule" id="MF_00984"/>
    </source>
</evidence>
<dbReference type="CDD" id="cd04496">
    <property type="entry name" value="SSB_OBF"/>
    <property type="match status" value="1"/>
</dbReference>
<feature type="compositionally biased region" description="Polar residues" evidence="4">
    <location>
        <begin position="116"/>
        <end position="129"/>
    </location>
</feature>
<reference evidence="5" key="1">
    <citation type="submission" date="2021-10" db="EMBL/GenBank/DDBJ databases">
        <title>Collection of gut derived symbiotic bacterial strains cultured from healthy donors.</title>
        <authorList>
            <person name="Lin H."/>
            <person name="Littmann E."/>
            <person name="Claire K."/>
            <person name="Pamer E."/>
        </authorList>
    </citation>
    <scope>NUCLEOTIDE SEQUENCE</scope>
    <source>
        <strain evidence="5">MSK.7.16</strain>
    </source>
</reference>
<evidence type="ECO:0000256" key="3">
    <source>
        <dbReference type="PIRNR" id="PIRNR002070"/>
    </source>
</evidence>
<keyword evidence="2" id="KW-0234">DNA repair</keyword>
<dbReference type="PANTHER" id="PTHR10302">
    <property type="entry name" value="SINGLE-STRANDED DNA-BINDING PROTEIN"/>
    <property type="match status" value="1"/>
</dbReference>
<feature type="region of interest" description="Disordered" evidence="4">
    <location>
        <begin position="116"/>
        <end position="137"/>
    </location>
</feature>
<dbReference type="AlphaFoldDB" id="A0AAW4U848"/>
<keyword evidence="2" id="KW-0235">DNA replication</keyword>
<sequence>MNKVILAGRLTKDIEMRYTQTGKAIARFILSVNRRVSKDKEKQQADFIPIIVWNKLAEICSKYLTKGSQILVEGHLQIRDYVAQDGKKHYIAEVIAQKLEFMGSKVTAGNEQLQNQEQNISQKEITQDTATDEEIPF</sequence>
<comment type="function">
    <text evidence="2">Plays an important role in DNA replication, recombination and repair. Binds to ssDNA and to an array of partner proteins to recruit them to their sites of action during DNA metabolism.</text>
</comment>
<dbReference type="HAMAP" id="MF_00984">
    <property type="entry name" value="SSB"/>
    <property type="match status" value="1"/>
</dbReference>
<dbReference type="RefSeq" id="WP_227153089.1">
    <property type="nucleotide sequence ID" value="NZ_JAJCGD010000025.1"/>
</dbReference>
<dbReference type="InterPro" id="IPR000424">
    <property type="entry name" value="Primosome_PriB/ssb"/>
</dbReference>
<proteinExistence type="inferred from homology"/>
<dbReference type="Gene3D" id="2.40.50.140">
    <property type="entry name" value="Nucleic acid-binding proteins"/>
    <property type="match status" value="1"/>
</dbReference>
<dbReference type="GO" id="GO:0006281">
    <property type="term" value="P:DNA repair"/>
    <property type="evidence" value="ECO:0007669"/>
    <property type="project" value="UniProtKB-UniRule"/>
</dbReference>
<dbReference type="PIRSF" id="PIRSF002070">
    <property type="entry name" value="SSB"/>
    <property type="match status" value="1"/>
</dbReference>
<comment type="subunit">
    <text evidence="2">Homotetramer.</text>
</comment>
<keyword evidence="2" id="KW-0233">DNA recombination</keyword>
<evidence type="ECO:0000313" key="6">
    <source>
        <dbReference type="Proteomes" id="UP001198190"/>
    </source>
</evidence>
<feature type="short sequence motif" description="Important for interaction with partner proteins" evidence="2">
    <location>
        <begin position="132"/>
        <end position="137"/>
    </location>
</feature>
<organism evidence="5 6">
    <name type="scientific">Megamonas funiformis</name>
    <dbReference type="NCBI Taxonomy" id="437897"/>
    <lineage>
        <taxon>Bacteria</taxon>
        <taxon>Bacillati</taxon>
        <taxon>Bacillota</taxon>
        <taxon>Negativicutes</taxon>
        <taxon>Selenomonadales</taxon>
        <taxon>Selenomonadaceae</taxon>
        <taxon>Megamonas</taxon>
    </lineage>
</organism>
<dbReference type="EMBL" id="JAJCGD010000025">
    <property type="protein sequence ID" value="MCB6828779.1"/>
    <property type="molecule type" value="Genomic_DNA"/>
</dbReference>
<comment type="caution">
    <text evidence="2">Lacks conserved residue(s) required for the propagation of feature annotation.</text>
</comment>
<evidence type="ECO:0000256" key="4">
    <source>
        <dbReference type="SAM" id="MobiDB-lite"/>
    </source>
</evidence>
<dbReference type="GO" id="GO:0006260">
    <property type="term" value="P:DNA replication"/>
    <property type="evidence" value="ECO:0007669"/>
    <property type="project" value="UniProtKB-UniRule"/>
</dbReference>
<dbReference type="GO" id="GO:0006310">
    <property type="term" value="P:DNA recombination"/>
    <property type="evidence" value="ECO:0007669"/>
    <property type="project" value="UniProtKB-UniRule"/>
</dbReference>
<dbReference type="SUPFAM" id="SSF50249">
    <property type="entry name" value="Nucleic acid-binding proteins"/>
    <property type="match status" value="1"/>
</dbReference>
<name>A0AAW4U848_9FIRM</name>
<dbReference type="PANTHER" id="PTHR10302:SF27">
    <property type="entry name" value="SINGLE-STRANDED DNA-BINDING PROTEIN"/>
    <property type="match status" value="1"/>
</dbReference>
<comment type="caution">
    <text evidence="5">The sequence shown here is derived from an EMBL/GenBank/DDBJ whole genome shotgun (WGS) entry which is preliminary data.</text>
</comment>
<dbReference type="Pfam" id="PF00436">
    <property type="entry name" value="SSB"/>
    <property type="match status" value="1"/>
</dbReference>
<dbReference type="GO" id="GO:0003697">
    <property type="term" value="F:single-stranded DNA binding"/>
    <property type="evidence" value="ECO:0007669"/>
    <property type="project" value="UniProtKB-UniRule"/>
</dbReference>
<evidence type="ECO:0000313" key="5">
    <source>
        <dbReference type="EMBL" id="MCB6828779.1"/>
    </source>
</evidence>
<dbReference type="PROSITE" id="PS50935">
    <property type="entry name" value="SSB"/>
    <property type="match status" value="1"/>
</dbReference>
<dbReference type="GO" id="GO:0009295">
    <property type="term" value="C:nucleoid"/>
    <property type="evidence" value="ECO:0007669"/>
    <property type="project" value="TreeGrafter"/>
</dbReference>
<evidence type="ECO:0000256" key="1">
    <source>
        <dbReference type="ARBA" id="ARBA00023125"/>
    </source>
</evidence>
<protein>
    <recommendedName>
        <fullName evidence="2 3">Single-stranded DNA-binding protein</fullName>
        <shortName evidence="2">SSB</shortName>
    </recommendedName>
</protein>
<dbReference type="Proteomes" id="UP001198190">
    <property type="component" value="Unassembled WGS sequence"/>
</dbReference>
<gene>
    <name evidence="5" type="ORF">LIY65_08755</name>
</gene>
<keyword evidence="2" id="KW-0227">DNA damage</keyword>
<accession>A0AAW4U848</accession>
<dbReference type="NCBIfam" id="TIGR00621">
    <property type="entry name" value="ssb"/>
    <property type="match status" value="1"/>
</dbReference>